<keyword evidence="4 6" id="KW-1133">Transmembrane helix</keyword>
<feature type="transmembrane region" description="Helical" evidence="6">
    <location>
        <begin position="155"/>
        <end position="177"/>
    </location>
</feature>
<feature type="transmembrane region" description="Helical" evidence="6">
    <location>
        <begin position="65"/>
        <end position="83"/>
    </location>
</feature>
<evidence type="ECO:0000259" key="7">
    <source>
        <dbReference type="Pfam" id="PF10035"/>
    </source>
</evidence>
<dbReference type="Pfam" id="PF02588">
    <property type="entry name" value="YitT_membrane"/>
    <property type="match status" value="1"/>
</dbReference>
<sequence length="301" mass="33054">MSSWVPNLNLALKPWAIAYSIVMVTLGCIVYAAGVNSFVLPNHFGNGGVAGIAIIFYYLKEIPTGTTNLIVNAIILAIGYRFLDMRTLVFTIYAMLVTSWALNTVFPPIFISDNILISAMAGGIVMGIGLGMIIKGHGSSAGTDIIAMILKKYTGLNFATGTFILNMSIVLASSFVIGAENTFATIFMKFLTSKALELVTVGFSQRKSMMIITENPEPIAKMIIESIDRGITVFKAYGYYSRAEREVLYIVVSRPQVIKIERMISAIDSNAFITVTDVQEVIGQGFTFYNTSNKNRRFYDD</sequence>
<dbReference type="InterPro" id="IPR051461">
    <property type="entry name" value="UPF0750_membrane"/>
</dbReference>
<feature type="transmembrane region" description="Helical" evidence="6">
    <location>
        <begin position="40"/>
        <end position="59"/>
    </location>
</feature>
<evidence type="ECO:0000256" key="6">
    <source>
        <dbReference type="SAM" id="Phobius"/>
    </source>
</evidence>
<evidence type="ECO:0000256" key="1">
    <source>
        <dbReference type="ARBA" id="ARBA00004651"/>
    </source>
</evidence>
<keyword evidence="5 6" id="KW-0472">Membrane</keyword>
<keyword evidence="2" id="KW-1003">Cell membrane</keyword>
<gene>
    <name evidence="8" type="ORF">HZY91_04240</name>
</gene>
<dbReference type="InterPro" id="IPR019264">
    <property type="entry name" value="DUF2179"/>
</dbReference>
<reference evidence="8 9" key="1">
    <citation type="submission" date="2020-07" db="EMBL/GenBank/DDBJ databases">
        <title>Facklamia lactis sp. nov., isolated from raw milk.</title>
        <authorList>
            <person name="Doll E.V."/>
            <person name="Huptas C."/>
            <person name="Staib L."/>
            <person name="Wenning M."/>
            <person name="Scherer S."/>
        </authorList>
    </citation>
    <scope>NUCLEOTIDE SEQUENCE [LARGE SCALE GENOMIC DNA]</scope>
    <source>
        <strain evidence="8 9">DSM 111018</strain>
    </source>
</reference>
<dbReference type="Proteomes" id="UP000721415">
    <property type="component" value="Unassembled WGS sequence"/>
</dbReference>
<keyword evidence="9" id="KW-1185">Reference proteome</keyword>
<name>A0ABS0LRZ6_9LACT</name>
<evidence type="ECO:0000256" key="4">
    <source>
        <dbReference type="ARBA" id="ARBA00022989"/>
    </source>
</evidence>
<dbReference type="RefSeq" id="WP_197115018.1">
    <property type="nucleotide sequence ID" value="NZ_JACBXQ010000002.1"/>
</dbReference>
<feature type="domain" description="DUF2179" evidence="7">
    <location>
        <begin position="229"/>
        <end position="283"/>
    </location>
</feature>
<dbReference type="PIRSF" id="PIRSF006483">
    <property type="entry name" value="Membrane_protein_YitT"/>
    <property type="match status" value="1"/>
</dbReference>
<accession>A0ABS0LRZ6</accession>
<evidence type="ECO:0000256" key="3">
    <source>
        <dbReference type="ARBA" id="ARBA00022692"/>
    </source>
</evidence>
<feature type="transmembrane region" description="Helical" evidence="6">
    <location>
        <begin position="90"/>
        <end position="109"/>
    </location>
</feature>
<dbReference type="CDD" id="cd16380">
    <property type="entry name" value="YitT_C"/>
    <property type="match status" value="1"/>
</dbReference>
<organism evidence="8 9">
    <name type="scientific">Facklamia lactis</name>
    <dbReference type="NCBI Taxonomy" id="2749967"/>
    <lineage>
        <taxon>Bacteria</taxon>
        <taxon>Bacillati</taxon>
        <taxon>Bacillota</taxon>
        <taxon>Bacilli</taxon>
        <taxon>Lactobacillales</taxon>
        <taxon>Aerococcaceae</taxon>
        <taxon>Facklamia</taxon>
    </lineage>
</organism>
<comment type="subcellular location">
    <subcellularLocation>
        <location evidence="1">Cell membrane</location>
        <topology evidence="1">Multi-pass membrane protein</topology>
    </subcellularLocation>
</comment>
<dbReference type="PANTHER" id="PTHR33545">
    <property type="entry name" value="UPF0750 MEMBRANE PROTEIN YITT-RELATED"/>
    <property type="match status" value="1"/>
</dbReference>
<dbReference type="InterPro" id="IPR015867">
    <property type="entry name" value="N-reg_PII/ATP_PRibTrfase_C"/>
</dbReference>
<feature type="transmembrane region" description="Helical" evidence="6">
    <location>
        <begin position="12"/>
        <end position="33"/>
    </location>
</feature>
<keyword evidence="3 6" id="KW-0812">Transmembrane</keyword>
<dbReference type="Gene3D" id="3.30.70.120">
    <property type="match status" value="1"/>
</dbReference>
<proteinExistence type="predicted"/>
<dbReference type="EMBL" id="JACBXQ010000002">
    <property type="protein sequence ID" value="MBG9986101.1"/>
    <property type="molecule type" value="Genomic_DNA"/>
</dbReference>
<comment type="caution">
    <text evidence="8">The sequence shown here is derived from an EMBL/GenBank/DDBJ whole genome shotgun (WGS) entry which is preliminary data.</text>
</comment>
<evidence type="ECO:0000313" key="8">
    <source>
        <dbReference type="EMBL" id="MBG9986101.1"/>
    </source>
</evidence>
<dbReference type="InterPro" id="IPR003740">
    <property type="entry name" value="YitT"/>
</dbReference>
<evidence type="ECO:0000256" key="2">
    <source>
        <dbReference type="ARBA" id="ARBA00022475"/>
    </source>
</evidence>
<protein>
    <submittedName>
        <fullName evidence="8">YitT family protein</fullName>
    </submittedName>
</protein>
<evidence type="ECO:0000313" key="9">
    <source>
        <dbReference type="Proteomes" id="UP000721415"/>
    </source>
</evidence>
<dbReference type="Pfam" id="PF10035">
    <property type="entry name" value="DUF2179"/>
    <property type="match status" value="1"/>
</dbReference>
<evidence type="ECO:0000256" key="5">
    <source>
        <dbReference type="ARBA" id="ARBA00023136"/>
    </source>
</evidence>
<dbReference type="PANTHER" id="PTHR33545:SF4">
    <property type="entry name" value="UPF0750 MEMBRANE PROTEIN YXKD"/>
    <property type="match status" value="1"/>
</dbReference>
<feature type="transmembrane region" description="Helical" evidence="6">
    <location>
        <begin position="115"/>
        <end position="134"/>
    </location>
</feature>